<dbReference type="InterPro" id="IPR036388">
    <property type="entry name" value="WH-like_DNA-bd_sf"/>
</dbReference>
<gene>
    <name evidence="3" type="ORF">WDU99_13270</name>
</gene>
<dbReference type="PANTHER" id="PTHR43214">
    <property type="entry name" value="TWO-COMPONENT RESPONSE REGULATOR"/>
    <property type="match status" value="1"/>
</dbReference>
<dbReference type="Gene3D" id="1.25.40.10">
    <property type="entry name" value="Tetratricopeptide repeat domain"/>
    <property type="match status" value="1"/>
</dbReference>
<evidence type="ECO:0000313" key="4">
    <source>
        <dbReference type="Proteomes" id="UP001371224"/>
    </source>
</evidence>
<keyword evidence="4" id="KW-1185">Reference proteome</keyword>
<dbReference type="InterPro" id="IPR039420">
    <property type="entry name" value="WalR-like"/>
</dbReference>
<dbReference type="CDD" id="cd06170">
    <property type="entry name" value="LuxR_C_like"/>
    <property type="match status" value="1"/>
</dbReference>
<name>A0ABU8LD64_9MICO</name>
<dbReference type="RefSeq" id="WP_337332933.1">
    <property type="nucleotide sequence ID" value="NZ_JBBDGM010000012.1"/>
</dbReference>
<proteinExistence type="predicted"/>
<dbReference type="SUPFAM" id="SSF46894">
    <property type="entry name" value="C-terminal effector domain of the bipartite response regulators"/>
    <property type="match status" value="1"/>
</dbReference>
<dbReference type="InterPro" id="IPR011990">
    <property type="entry name" value="TPR-like_helical_dom_sf"/>
</dbReference>
<evidence type="ECO:0000256" key="1">
    <source>
        <dbReference type="ARBA" id="ARBA00023125"/>
    </source>
</evidence>
<dbReference type="Proteomes" id="UP001371224">
    <property type="component" value="Unassembled WGS sequence"/>
</dbReference>
<evidence type="ECO:0000313" key="3">
    <source>
        <dbReference type="EMBL" id="MEJ1089285.1"/>
    </source>
</evidence>
<reference evidence="3 4" key="1">
    <citation type="submission" date="2024-02" db="EMBL/GenBank/DDBJ databases">
        <authorList>
            <person name="Saticioglu I.B."/>
        </authorList>
    </citation>
    <scope>NUCLEOTIDE SEQUENCE [LARGE SCALE GENOMIC DNA]</scope>
    <source>
        <strain evidence="3 4">Mu-80</strain>
    </source>
</reference>
<dbReference type="EMBL" id="JBBDGM010000012">
    <property type="protein sequence ID" value="MEJ1089285.1"/>
    <property type="molecule type" value="Genomic_DNA"/>
</dbReference>
<feature type="domain" description="HTH luxR-type" evidence="2">
    <location>
        <begin position="452"/>
        <end position="517"/>
    </location>
</feature>
<dbReference type="Gene3D" id="1.10.10.10">
    <property type="entry name" value="Winged helix-like DNA-binding domain superfamily/Winged helix DNA-binding domain"/>
    <property type="match status" value="1"/>
</dbReference>
<dbReference type="SMART" id="SM00421">
    <property type="entry name" value="HTH_LUXR"/>
    <property type="match status" value="1"/>
</dbReference>
<dbReference type="PROSITE" id="PS50043">
    <property type="entry name" value="HTH_LUXR_2"/>
    <property type="match status" value="1"/>
</dbReference>
<organism evidence="3 4">
    <name type="scientific">Microbacterium bandirmense</name>
    <dbReference type="NCBI Taxonomy" id="3122050"/>
    <lineage>
        <taxon>Bacteria</taxon>
        <taxon>Bacillati</taxon>
        <taxon>Actinomycetota</taxon>
        <taxon>Actinomycetes</taxon>
        <taxon>Micrococcales</taxon>
        <taxon>Microbacteriaceae</taxon>
        <taxon>Microbacterium</taxon>
    </lineage>
</organism>
<accession>A0ABU8LD64</accession>
<dbReference type="SUPFAM" id="SSF48452">
    <property type="entry name" value="TPR-like"/>
    <property type="match status" value="2"/>
</dbReference>
<dbReference type="Pfam" id="PF00196">
    <property type="entry name" value="GerE"/>
    <property type="match status" value="1"/>
</dbReference>
<dbReference type="InterPro" id="IPR000792">
    <property type="entry name" value="Tscrpt_reg_LuxR_C"/>
</dbReference>
<evidence type="ECO:0000259" key="2">
    <source>
        <dbReference type="PROSITE" id="PS50043"/>
    </source>
</evidence>
<keyword evidence="1" id="KW-0238">DNA-binding</keyword>
<protein>
    <submittedName>
        <fullName evidence="3">LuxR C-terminal-related transcriptional regulator</fullName>
    </submittedName>
</protein>
<dbReference type="PRINTS" id="PR00038">
    <property type="entry name" value="HTHLUXR"/>
</dbReference>
<sequence length="519" mass="55322">MDIVEALQRARDAYERHEWLTAYQVLSHAGDALTAADLADLGTAALLVGRHDDFVHTMSQAYRQYEQNGEVARAVRCAAFLVDALVLRGEMAVAGGWLGRGERLATGLPPDDAATGHLVFSGIVPDLQARRPDAALERAERALRIAERSGDVELRAKSLMGLGRCRILFGDVPAGLALLDEAMIGVLTGELSPVEAGRVYCSCIEACQEIGELRRMAEWTRGLTAWCDGQPELVAFTGQCALHRGQILCAHGALSEAAEELESAARRYDAGELPRAAGAAFAELAEVHRRRGDLPAAVVALERARSRGYVSRVEEMLVRLSSGDQDEAVASAHRMLESRAPAARRARLLPAVAEVLVIAGDAKDAADAVTAMEQAATAMGTATASAHALLARGRLAAREGSDAAETALRDAAAAFRRVGCPWEAAQAHLTLADLLGDDGERAAAEELLGRGDRTSSSPLSAREGEVLRLVAAGDTNRQIARNLHLSEKTVARHLSNIFVKLEVSSRTAAAAWWHAHGSL</sequence>
<dbReference type="PROSITE" id="PS00622">
    <property type="entry name" value="HTH_LUXR_1"/>
    <property type="match status" value="1"/>
</dbReference>
<dbReference type="InterPro" id="IPR016032">
    <property type="entry name" value="Sig_transdc_resp-reg_C-effctor"/>
</dbReference>
<comment type="caution">
    <text evidence="3">The sequence shown here is derived from an EMBL/GenBank/DDBJ whole genome shotgun (WGS) entry which is preliminary data.</text>
</comment>